<evidence type="ECO:0000313" key="2">
    <source>
        <dbReference type="EMBL" id="KJQ46635.1"/>
    </source>
</evidence>
<reference evidence="2 3" key="1">
    <citation type="submission" date="2015-02" db="EMBL/GenBank/DDBJ databases">
        <title>Mycoplasma mycoides subsp. mycoides strain:B237 Genome sequencing.</title>
        <authorList>
            <person name="Fischer A."/>
            <person name="Santana-Cruz I."/>
            <person name="Schieck E."/>
            <person name="Gourle H."/>
            <person name="Lambert M."/>
            <person name="Nadendla S."/>
            <person name="Miller R.A."/>
            <person name="Weber J."/>
            <person name="Bongcam-Rudloff E."/>
            <person name="Vashee S."/>
            <person name="Frey J."/>
            <person name="Jores J."/>
        </authorList>
    </citation>
    <scope>NUCLEOTIDE SEQUENCE [LARGE SCALE GENOMIC DNA]</scope>
    <source>
        <strain evidence="2 3">B237</strain>
    </source>
</reference>
<feature type="region of interest" description="Disordered" evidence="1">
    <location>
        <begin position="1"/>
        <end position="23"/>
    </location>
</feature>
<gene>
    <name evidence="2" type="ORF">TS59_0721</name>
</gene>
<evidence type="ECO:0000256" key="1">
    <source>
        <dbReference type="SAM" id="MobiDB-lite"/>
    </source>
</evidence>
<protein>
    <submittedName>
        <fullName evidence="2">Uncharacterized protein</fullName>
    </submittedName>
</protein>
<dbReference type="AlphaFoldDB" id="A0AAE2JTX6"/>
<evidence type="ECO:0000313" key="3">
    <source>
        <dbReference type="Proteomes" id="UP000033624"/>
    </source>
</evidence>
<dbReference type="Proteomes" id="UP000033624">
    <property type="component" value="Unassembled WGS sequence"/>
</dbReference>
<proteinExistence type="predicted"/>
<accession>A0AAE2JTX6</accession>
<sequence>MAKKKTNIKIASKNKKEQNDKKKKKKYLIVLAGLLLGTSLITRTTVGILKK</sequence>
<comment type="caution">
    <text evidence="2">The sequence shown here is derived from an EMBL/GenBank/DDBJ whole genome shotgun (WGS) entry which is preliminary data.</text>
</comment>
<dbReference type="EMBL" id="LAEW01000001">
    <property type="protein sequence ID" value="KJQ46635.1"/>
    <property type="molecule type" value="Genomic_DNA"/>
</dbReference>
<dbReference type="KEGG" id="mmyi:mycmycITA_00694"/>
<name>A0AAE2JTX6_MYCMY</name>
<organism evidence="2 3">
    <name type="scientific">Mycoplasma mycoides subsp. mycoides</name>
    <dbReference type="NCBI Taxonomy" id="2103"/>
    <lineage>
        <taxon>Bacteria</taxon>
        <taxon>Bacillati</taxon>
        <taxon>Mycoplasmatota</taxon>
        <taxon>Mollicutes</taxon>
        <taxon>Mycoplasmataceae</taxon>
        <taxon>Mycoplasma</taxon>
    </lineage>
</organism>